<name>A0A3G8M7D6_9HYPH</name>
<evidence type="ECO:0000256" key="5">
    <source>
        <dbReference type="ARBA" id="ARBA00023136"/>
    </source>
</evidence>
<organism evidence="6 7">
    <name type="scientific">Methylocystis rosea</name>
    <dbReference type="NCBI Taxonomy" id="173366"/>
    <lineage>
        <taxon>Bacteria</taxon>
        <taxon>Pseudomonadati</taxon>
        <taxon>Pseudomonadota</taxon>
        <taxon>Alphaproteobacteria</taxon>
        <taxon>Hyphomicrobiales</taxon>
        <taxon>Methylocystaceae</taxon>
        <taxon>Methylocystis</taxon>
    </lineage>
</organism>
<dbReference type="RefSeq" id="WP_124739322.1">
    <property type="nucleotide sequence ID" value="NZ_CP034086.1"/>
</dbReference>
<gene>
    <name evidence="6" type="ORF">EHO51_13510</name>
</gene>
<evidence type="ECO:0000313" key="6">
    <source>
        <dbReference type="EMBL" id="AZG77667.1"/>
    </source>
</evidence>
<dbReference type="Proteomes" id="UP000273982">
    <property type="component" value="Chromosome"/>
</dbReference>
<proteinExistence type="predicted"/>
<keyword evidence="4" id="KW-0997">Cell inner membrane</keyword>
<protein>
    <submittedName>
        <fullName evidence="6">Nitrate transporter</fullName>
    </submittedName>
</protein>
<dbReference type="PANTHER" id="PTHR30024:SF43">
    <property type="entry name" value="BLL4572 PROTEIN"/>
    <property type="match status" value="1"/>
</dbReference>
<dbReference type="CDD" id="cd13553">
    <property type="entry name" value="PBP2_NrtA_CpmA_like"/>
    <property type="match status" value="1"/>
</dbReference>
<dbReference type="Gene3D" id="3.40.190.10">
    <property type="entry name" value="Periplasmic binding protein-like II"/>
    <property type="match status" value="2"/>
</dbReference>
<evidence type="ECO:0000313" key="7">
    <source>
        <dbReference type="Proteomes" id="UP000273982"/>
    </source>
</evidence>
<comment type="subcellular location">
    <subcellularLocation>
        <location evidence="1">Endomembrane system</location>
    </subcellularLocation>
</comment>
<evidence type="ECO:0000256" key="4">
    <source>
        <dbReference type="ARBA" id="ARBA00022519"/>
    </source>
</evidence>
<dbReference type="PANTHER" id="PTHR30024">
    <property type="entry name" value="ALIPHATIC SULFONATES-BINDING PROTEIN-RELATED"/>
    <property type="match status" value="1"/>
</dbReference>
<dbReference type="Pfam" id="PF13379">
    <property type="entry name" value="NMT1_2"/>
    <property type="match status" value="1"/>
</dbReference>
<evidence type="ECO:0000256" key="1">
    <source>
        <dbReference type="ARBA" id="ARBA00004308"/>
    </source>
</evidence>
<sequence length="382" mass="41733">MTSEAHVKIGFIPLVDAAALLIAAHKGFAKAEGLDVELIREASWANIRDKLAIGRFDAAHLLAPMAVASTLGLGHVRVPLVAPMNLAMNGNAIAVSTSLYAELAAEGEVAHPAQTARALAKLVARRRAEGREPLTFGMTFPFSMHNYQLRYWMAEGGVDPDEDLRLIALPPPYMVENLARGQLDGFCVGAPWSSVAVDAGVGVILHFGCEIFACAPEKVLALRESFANDNPDLVAALIRALDRGAAFVDDPHNHDEVSQILSRPEYVGVDAEIIRRVLTGHLRVKARDERSDANYLIIGRDGAMRPDPRQAEWIYAQMLRWGQTRHSPEMADRAKSVLRPDLFDAAIDGPHVQREIGAFAGPSFDDRSYEDYLAGFDIGQRL</sequence>
<evidence type="ECO:0000256" key="3">
    <source>
        <dbReference type="ARBA" id="ARBA00022475"/>
    </source>
</evidence>
<reference evidence="6 7" key="1">
    <citation type="submission" date="2018-11" db="EMBL/GenBank/DDBJ databases">
        <title>Genome squencing of methanotrophic bacteria isolated from alkaline groundwater in Korea.</title>
        <authorList>
            <person name="Nguyen L.N."/>
        </authorList>
    </citation>
    <scope>NUCLEOTIDE SEQUENCE [LARGE SCALE GENOMIC DNA]</scope>
    <source>
        <strain evidence="6 7">GW6</strain>
    </source>
</reference>
<dbReference type="EMBL" id="CP034086">
    <property type="protein sequence ID" value="AZG77667.1"/>
    <property type="molecule type" value="Genomic_DNA"/>
</dbReference>
<dbReference type="GO" id="GO:0012505">
    <property type="term" value="C:endomembrane system"/>
    <property type="evidence" value="ECO:0007669"/>
    <property type="project" value="UniProtKB-SubCell"/>
</dbReference>
<evidence type="ECO:0000256" key="2">
    <source>
        <dbReference type="ARBA" id="ARBA00022448"/>
    </source>
</evidence>
<dbReference type="InterPro" id="IPR044527">
    <property type="entry name" value="NrtA/CpmA_ABC-bd_dom"/>
</dbReference>
<accession>A0A3G8M7D6</accession>
<keyword evidence="2" id="KW-0813">Transport</keyword>
<dbReference type="AlphaFoldDB" id="A0A3G8M7D6"/>
<dbReference type="KEGG" id="mros:EHO51_13510"/>
<keyword evidence="3" id="KW-1003">Cell membrane</keyword>
<dbReference type="SUPFAM" id="SSF53850">
    <property type="entry name" value="Periplasmic binding protein-like II"/>
    <property type="match status" value="1"/>
</dbReference>
<keyword evidence="5" id="KW-0472">Membrane</keyword>